<reference evidence="2" key="1">
    <citation type="journal article" date="2020" name="Phytopathology">
        <title>Genome Sequence Resources of Colletotrichum truncatum, C. plurivorum, C. musicola, and C. sojae: Four Species Pathogenic to Soybean (Glycine max).</title>
        <authorList>
            <person name="Rogerio F."/>
            <person name="Boufleur T.R."/>
            <person name="Ciampi-Guillardi M."/>
            <person name="Sukno S.A."/>
            <person name="Thon M.R."/>
            <person name="Massola Junior N.S."/>
            <person name="Baroncelli R."/>
        </authorList>
    </citation>
    <scope>NUCLEOTIDE SEQUENCE</scope>
    <source>
        <strain evidence="2">LFN0074</strain>
    </source>
</reference>
<accession>A0A8H6K8C3</accession>
<dbReference type="AlphaFoldDB" id="A0A8H6K8C3"/>
<comment type="caution">
    <text evidence="2">The sequence shown here is derived from an EMBL/GenBank/DDBJ whole genome shotgun (WGS) entry which is preliminary data.</text>
</comment>
<dbReference type="EMBL" id="WIGM01000404">
    <property type="protein sequence ID" value="KAF6826326.1"/>
    <property type="molecule type" value="Genomic_DNA"/>
</dbReference>
<keyword evidence="1" id="KW-0472">Membrane</keyword>
<gene>
    <name evidence="2" type="ORF">CMUS01_09481</name>
</gene>
<organism evidence="2 3">
    <name type="scientific">Colletotrichum musicola</name>
    <dbReference type="NCBI Taxonomy" id="2175873"/>
    <lineage>
        <taxon>Eukaryota</taxon>
        <taxon>Fungi</taxon>
        <taxon>Dikarya</taxon>
        <taxon>Ascomycota</taxon>
        <taxon>Pezizomycotina</taxon>
        <taxon>Sordariomycetes</taxon>
        <taxon>Hypocreomycetidae</taxon>
        <taxon>Glomerellales</taxon>
        <taxon>Glomerellaceae</taxon>
        <taxon>Colletotrichum</taxon>
        <taxon>Colletotrichum orchidearum species complex</taxon>
    </lineage>
</organism>
<feature type="transmembrane region" description="Helical" evidence="1">
    <location>
        <begin position="6"/>
        <end position="25"/>
    </location>
</feature>
<evidence type="ECO:0000313" key="2">
    <source>
        <dbReference type="EMBL" id="KAF6826326.1"/>
    </source>
</evidence>
<keyword evidence="3" id="KW-1185">Reference proteome</keyword>
<proteinExistence type="predicted"/>
<name>A0A8H6K8C3_9PEZI</name>
<evidence type="ECO:0000313" key="3">
    <source>
        <dbReference type="Proteomes" id="UP000639643"/>
    </source>
</evidence>
<keyword evidence="1" id="KW-0812">Transmembrane</keyword>
<protein>
    <submittedName>
        <fullName evidence="2">Uncharacterized protein</fullName>
    </submittedName>
</protein>
<keyword evidence="1" id="KW-1133">Transmembrane helix</keyword>
<evidence type="ECO:0000256" key="1">
    <source>
        <dbReference type="SAM" id="Phobius"/>
    </source>
</evidence>
<dbReference type="Proteomes" id="UP000639643">
    <property type="component" value="Unassembled WGS sequence"/>
</dbReference>
<sequence length="78" mass="8550">MSLAFIPPLISFLGMFRTAVIWILIPRSDNGQVELAIAETPPTVVILWTKLAIAVGYHDSRALLSDIRRPVPLSPVPS</sequence>